<name>W7YU78_9BACT</name>
<dbReference type="Proteomes" id="UP000019402">
    <property type="component" value="Unassembled WGS sequence"/>
</dbReference>
<evidence type="ECO:0000313" key="3">
    <source>
        <dbReference type="Proteomes" id="UP000019402"/>
    </source>
</evidence>
<dbReference type="STRING" id="869213.GCA_000517085_02612"/>
<dbReference type="EMBL" id="BAMD01000220">
    <property type="protein sequence ID" value="GAF06014.1"/>
    <property type="molecule type" value="Genomic_DNA"/>
</dbReference>
<comment type="caution">
    <text evidence="2">The sequence shown here is derived from an EMBL/GenBank/DDBJ whole genome shotgun (WGS) entry which is preliminary data.</text>
</comment>
<dbReference type="RefSeq" id="WP_044214571.1">
    <property type="nucleotide sequence ID" value="NZ_BAMD01000220.1"/>
</dbReference>
<evidence type="ECO:0000313" key="2">
    <source>
        <dbReference type="EMBL" id="GAF06014.1"/>
    </source>
</evidence>
<accession>W7YU78</accession>
<evidence type="ECO:0000256" key="1">
    <source>
        <dbReference type="SAM" id="MobiDB-lite"/>
    </source>
</evidence>
<keyword evidence="3" id="KW-1185">Reference proteome</keyword>
<dbReference type="OrthoDB" id="975864at2"/>
<dbReference type="AlphaFoldDB" id="W7YU78"/>
<reference evidence="2 3" key="1">
    <citation type="journal article" date="2014" name="Genome Announc.">
        <title>Draft Genome Sequence of Cytophaga fermentans JCM 21142T, a Facultative Anaerobe Isolated from Marine Mud.</title>
        <authorList>
            <person name="Starns D."/>
            <person name="Oshima K."/>
            <person name="Suda W."/>
            <person name="Iino T."/>
            <person name="Yuki M."/>
            <person name="Inoue J."/>
            <person name="Kitamura K."/>
            <person name="Iida T."/>
            <person name="Darby A."/>
            <person name="Hattori M."/>
            <person name="Ohkuma M."/>
        </authorList>
    </citation>
    <scope>NUCLEOTIDE SEQUENCE [LARGE SCALE GENOMIC DNA]</scope>
    <source>
        <strain evidence="2 3">JCM 21142</strain>
    </source>
</reference>
<dbReference type="eggNOG" id="ENOG5032XCV">
    <property type="taxonomic scope" value="Bacteria"/>
</dbReference>
<feature type="compositionally biased region" description="Basic and acidic residues" evidence="1">
    <location>
        <begin position="313"/>
        <end position="323"/>
    </location>
</feature>
<organism evidence="2 3">
    <name type="scientific">Saccharicrinis fermentans DSM 9555 = JCM 21142</name>
    <dbReference type="NCBI Taxonomy" id="869213"/>
    <lineage>
        <taxon>Bacteria</taxon>
        <taxon>Pseudomonadati</taxon>
        <taxon>Bacteroidota</taxon>
        <taxon>Bacteroidia</taxon>
        <taxon>Marinilabiliales</taxon>
        <taxon>Marinilabiliaceae</taxon>
        <taxon>Saccharicrinis</taxon>
    </lineage>
</organism>
<feature type="region of interest" description="Disordered" evidence="1">
    <location>
        <begin position="313"/>
        <end position="340"/>
    </location>
</feature>
<feature type="compositionally biased region" description="Basic and acidic residues" evidence="1">
    <location>
        <begin position="331"/>
        <end position="340"/>
    </location>
</feature>
<proteinExistence type="predicted"/>
<sequence>MAEKIYFGSVIAGFLESGIDVNAKFLSGEEYFIDTQIILRGLDLQNESDTQPAKELIDLIIKLQGKPKYLGITLSELSHILEVSIENYNKNTPTSTVNEACIRLGKNKSWLINFNNNIEENISKNLGLELETISKLNIEKYKKSKDIKELQGTRKNTANAEHDVLAYLHIRDKRDNLIRSYQKAKYWFVSANKTLYQFNISKNPAGVTSEVILPDTLTSLLWLKGNRTLDKTIKKIGLTELMLQTFHEEIASKELINDFHAAVSEKTSIEDGEYEVLLSSIAHQSAKRIQKLVELSEVDKERFNEKVHQTIAKERERKKKEGQQKQATINDLKKEKEEKI</sequence>
<gene>
    <name evidence="2" type="ORF">JCM21142_134781</name>
</gene>
<protein>
    <submittedName>
        <fullName evidence="2">Uncharacterized protein</fullName>
    </submittedName>
</protein>